<feature type="compositionally biased region" description="Polar residues" evidence="2">
    <location>
        <begin position="512"/>
        <end position="532"/>
    </location>
</feature>
<dbReference type="Pfam" id="PF03732">
    <property type="entry name" value="Retrotrans_gag"/>
    <property type="match status" value="1"/>
</dbReference>
<dbReference type="InterPro" id="IPR001878">
    <property type="entry name" value="Znf_CCHC"/>
</dbReference>
<dbReference type="EMBL" id="NMUH01003541">
    <property type="protein sequence ID" value="MQM06102.1"/>
    <property type="molecule type" value="Genomic_DNA"/>
</dbReference>
<accession>A0A843W7Z4</accession>
<dbReference type="Proteomes" id="UP000652761">
    <property type="component" value="Unassembled WGS sequence"/>
</dbReference>
<protein>
    <recommendedName>
        <fullName evidence="3">CCHC-type domain-containing protein</fullName>
    </recommendedName>
</protein>
<dbReference type="PANTHER" id="PTHR34482">
    <property type="entry name" value="DNA DAMAGE-INDUCIBLE PROTEIN 1-LIKE"/>
    <property type="match status" value="1"/>
</dbReference>
<evidence type="ECO:0000313" key="4">
    <source>
        <dbReference type="EMBL" id="MQM06102.1"/>
    </source>
</evidence>
<feature type="compositionally biased region" description="Basic and acidic residues" evidence="2">
    <location>
        <begin position="250"/>
        <end position="277"/>
    </location>
</feature>
<keyword evidence="1" id="KW-0479">Metal-binding</keyword>
<evidence type="ECO:0000313" key="5">
    <source>
        <dbReference type="Proteomes" id="UP000652761"/>
    </source>
</evidence>
<comment type="caution">
    <text evidence="4">The sequence shown here is derived from an EMBL/GenBank/DDBJ whole genome shotgun (WGS) entry which is preliminary data.</text>
</comment>
<dbReference type="InterPro" id="IPR036691">
    <property type="entry name" value="Endo/exonu/phosph_ase_sf"/>
</dbReference>
<feature type="compositionally biased region" description="Pro residues" evidence="2">
    <location>
        <begin position="285"/>
        <end position="296"/>
    </location>
</feature>
<name>A0A843W7Z4_COLES</name>
<reference evidence="4" key="1">
    <citation type="submission" date="2017-07" db="EMBL/GenBank/DDBJ databases">
        <title>Taro Niue Genome Assembly and Annotation.</title>
        <authorList>
            <person name="Atibalentja N."/>
            <person name="Keating K."/>
            <person name="Fields C.J."/>
        </authorList>
    </citation>
    <scope>NUCLEOTIDE SEQUENCE</scope>
    <source>
        <strain evidence="4">Niue_2</strain>
        <tissue evidence="4">Leaf</tissue>
    </source>
</reference>
<gene>
    <name evidence="4" type="ORF">Taro_038922</name>
</gene>
<dbReference type="GO" id="GO:0008270">
    <property type="term" value="F:zinc ion binding"/>
    <property type="evidence" value="ECO:0007669"/>
    <property type="project" value="UniProtKB-KW"/>
</dbReference>
<feature type="compositionally biased region" description="Basic and acidic residues" evidence="2">
    <location>
        <begin position="628"/>
        <end position="637"/>
    </location>
</feature>
<dbReference type="PROSITE" id="PS50158">
    <property type="entry name" value="ZF_CCHC"/>
    <property type="match status" value="1"/>
</dbReference>
<proteinExistence type="predicted"/>
<feature type="region of interest" description="Disordered" evidence="2">
    <location>
        <begin position="486"/>
        <end position="541"/>
    </location>
</feature>
<keyword evidence="1" id="KW-0863">Zinc-finger</keyword>
<dbReference type="AlphaFoldDB" id="A0A843W7Z4"/>
<feature type="region of interest" description="Disordered" evidence="2">
    <location>
        <begin position="246"/>
        <end position="330"/>
    </location>
</feature>
<dbReference type="PANTHER" id="PTHR34482:SF49">
    <property type="entry name" value="RETROTRANSPOSON GAG DOMAIN-CONTAINING PROTEIN"/>
    <property type="match status" value="1"/>
</dbReference>
<evidence type="ECO:0000256" key="1">
    <source>
        <dbReference type="PROSITE-ProRule" id="PRU00047"/>
    </source>
</evidence>
<feature type="region of interest" description="Disordered" evidence="2">
    <location>
        <begin position="612"/>
        <end position="637"/>
    </location>
</feature>
<dbReference type="OrthoDB" id="2250058at2759"/>
<dbReference type="GO" id="GO:0003676">
    <property type="term" value="F:nucleic acid binding"/>
    <property type="evidence" value="ECO:0007669"/>
    <property type="project" value="InterPro"/>
</dbReference>
<keyword evidence="1" id="KW-0862">Zinc</keyword>
<dbReference type="Gene3D" id="3.60.10.10">
    <property type="entry name" value="Endonuclease/exonuclease/phosphatase"/>
    <property type="match status" value="1"/>
</dbReference>
<keyword evidence="5" id="KW-1185">Reference proteome</keyword>
<evidence type="ECO:0000259" key="3">
    <source>
        <dbReference type="PROSITE" id="PS50158"/>
    </source>
</evidence>
<dbReference type="InterPro" id="IPR005162">
    <property type="entry name" value="Retrotrans_gag_dom"/>
</dbReference>
<sequence>MEAYAGNADDGSKIWLLWSNNVSLKVTTTSDQFITCNIMRDDVPVCVVTAVYTANDVGLRRNLFHDLLALGSGISLPWMVGGDFNCVSSPSDKKVGALLNTTAMLDFNSFSSAAGLLDTGFVVIRQAESQVEAMQAQFDDNPSATNRSSLNAANASLRRALHCQELFWAQKARVQWIKDGDKNTSFYHVVVQDDLLASTSVDVDLKSAATSMNAYSELAAIDVDVYLPDLLRFQIQKRPRKCRPLIWKPTDMDSRGRRGVPAREGEQRRDEPRREDQGEQQAPAPQGPVLPPPPPVDYGAQVPAPQADHGGPSIMERFKRMSPPSFKGESDPLLAESWMREIEKIFRAIRCADDGRVTLATYMLQERADMWWSSLLRTRFEDGAVEVGWDEFVRLFRAKFVPEHIQDKMEQKFLSLTQGSMTVLEYEARFAKLSKYAPHIVADERRKAKKFVMGLRPSLRTRLVSFDHRTLEQALSAACQQEGEMEQYLEEKKASQKRPAAPFQRQERKKATFQSPQRPVASGSGQVPSQRSHNGKKECPHCRRAHGGTECWKFAGKCLKCGSSEHRIKDCPRLQQGVQRGPAPAAVAAPATGRLGRPRAPARVFALAREDAEQADHVTEDVTTSSEEVVRSDSERE</sequence>
<dbReference type="SUPFAM" id="SSF56219">
    <property type="entry name" value="DNase I-like"/>
    <property type="match status" value="1"/>
</dbReference>
<organism evidence="4 5">
    <name type="scientific">Colocasia esculenta</name>
    <name type="common">Wild taro</name>
    <name type="synonym">Arum esculentum</name>
    <dbReference type="NCBI Taxonomy" id="4460"/>
    <lineage>
        <taxon>Eukaryota</taxon>
        <taxon>Viridiplantae</taxon>
        <taxon>Streptophyta</taxon>
        <taxon>Embryophyta</taxon>
        <taxon>Tracheophyta</taxon>
        <taxon>Spermatophyta</taxon>
        <taxon>Magnoliopsida</taxon>
        <taxon>Liliopsida</taxon>
        <taxon>Araceae</taxon>
        <taxon>Aroideae</taxon>
        <taxon>Colocasieae</taxon>
        <taxon>Colocasia</taxon>
    </lineage>
</organism>
<feature type="domain" description="CCHC-type" evidence="3">
    <location>
        <begin position="557"/>
        <end position="573"/>
    </location>
</feature>
<evidence type="ECO:0000256" key="2">
    <source>
        <dbReference type="SAM" id="MobiDB-lite"/>
    </source>
</evidence>